<feature type="compositionally biased region" description="Basic residues" evidence="1">
    <location>
        <begin position="77"/>
        <end position="100"/>
    </location>
</feature>
<protein>
    <submittedName>
        <fullName evidence="2">Uncharacterized protein</fullName>
    </submittedName>
</protein>
<evidence type="ECO:0000313" key="2">
    <source>
        <dbReference type="EMBL" id="AQS35402.1"/>
    </source>
</evidence>
<dbReference type="OrthoDB" id="6272327at2"/>
<feature type="region of interest" description="Disordered" evidence="1">
    <location>
        <begin position="77"/>
        <end position="104"/>
    </location>
</feature>
<keyword evidence="3" id="KW-1185">Reference proteome</keyword>
<organism evidence="2 3">
    <name type="scientific">Shewanella psychrophila</name>
    <dbReference type="NCBI Taxonomy" id="225848"/>
    <lineage>
        <taxon>Bacteria</taxon>
        <taxon>Pseudomonadati</taxon>
        <taxon>Pseudomonadota</taxon>
        <taxon>Gammaproteobacteria</taxon>
        <taxon>Alteromonadales</taxon>
        <taxon>Shewanellaceae</taxon>
        <taxon>Shewanella</taxon>
    </lineage>
</organism>
<dbReference type="Proteomes" id="UP000189545">
    <property type="component" value="Chromosome"/>
</dbReference>
<gene>
    <name evidence="2" type="ORF">Sps_00182</name>
</gene>
<sequence>MSLFYIEKPVARQYLLIKPALAMLLLLFPLSIQANDKSLLTNADAPPLGIGIALDSEGKPIPIPATRSALEYHAPPIHKPKQAKRKKIQHPKKKNTKTLSRKQQLASRVDVANDPSCRWLDSRMDKLEKSLSYTGNQASYAFHRNELKIRHKEWLCMKCGAEGPNQREYDTCQYRR</sequence>
<proteinExistence type="predicted"/>
<accession>A0A1S6HIQ8</accession>
<dbReference type="STRING" id="225848.Sps_00182"/>
<evidence type="ECO:0000313" key="3">
    <source>
        <dbReference type="Proteomes" id="UP000189545"/>
    </source>
</evidence>
<reference evidence="2 3" key="1">
    <citation type="submission" date="2016-03" db="EMBL/GenBank/DDBJ databases">
        <title>Complete genome sequence of Shewanella psychrophila WP2, a deep sea bacterium isolated from west Pacific sediment.</title>
        <authorList>
            <person name="Xu G."/>
            <person name="Jian H."/>
        </authorList>
    </citation>
    <scope>NUCLEOTIDE SEQUENCE [LARGE SCALE GENOMIC DNA]</scope>
    <source>
        <strain evidence="2 3">WP2</strain>
    </source>
</reference>
<dbReference type="EMBL" id="CP014782">
    <property type="protein sequence ID" value="AQS35402.1"/>
    <property type="molecule type" value="Genomic_DNA"/>
</dbReference>
<dbReference type="RefSeq" id="WP_077750759.1">
    <property type="nucleotide sequence ID" value="NZ_CP014782.1"/>
</dbReference>
<dbReference type="KEGG" id="spsw:Sps_00182"/>
<name>A0A1S6HIQ8_9GAMM</name>
<evidence type="ECO:0000256" key="1">
    <source>
        <dbReference type="SAM" id="MobiDB-lite"/>
    </source>
</evidence>
<dbReference type="AlphaFoldDB" id="A0A1S6HIQ8"/>